<dbReference type="AlphaFoldDB" id="A0A9W8NNW3"/>
<dbReference type="VEuPathDB" id="FungiDB:F4678DRAFT_240994"/>
<sequence length="444" mass="49619">MTHNHTNFQARLDFVQRVLRERLALQVGVQITPLQYDPECPFKYNNFVYHIKLPSPINSGDDTKHQALQPGCVSIPHGTEEFIMRLANPNAEGMSPENRVENEVAMISLAAAALNSFQPSVVPSVYAWGSAATEASQGWIIQQLMPGKSVDESFGSMTLDQKKVILSQKVALLKALQDYQLPDSITGYGGVTYDEGGRIISAAMPSVGAGPWPTYESSFKGRLEVALRRADANPYIKGWHANGIRERLDNFVKHGLHSQFQFLQAQDKSIVHADFTTNNLLFDAASLRITALLDFDFSCIMHHSYEFLRSFDSAGGQFRGWSGDETSEQAVLRNAKLHGFPSPLPLTTGVDWEVAKAWEDELERQSVKRPRTIEGIDKVADVDTVLRTILPWRVSNSDILRMQSEKVIIQCKEENERQLIGLLERLGFNPRIVSPSACLTTEDM</sequence>
<name>A0A9W8NNW3_9PEZI</name>
<accession>A0A9W8NNW3</accession>
<feature type="domain" description="Aminoglycoside phosphotransferase" evidence="4">
    <location>
        <begin position="80"/>
        <end position="311"/>
    </location>
</feature>
<dbReference type="Proteomes" id="UP001148614">
    <property type="component" value="Unassembled WGS sequence"/>
</dbReference>
<gene>
    <name evidence="5" type="ORF">NPX13_g422</name>
</gene>
<dbReference type="EC" id="2.7.11.1" evidence="1"/>
<dbReference type="Pfam" id="PF01636">
    <property type="entry name" value="APH"/>
    <property type="match status" value="1"/>
</dbReference>
<reference evidence="5" key="1">
    <citation type="submission" date="2022-07" db="EMBL/GenBank/DDBJ databases">
        <title>Genome Sequence of Xylaria arbuscula.</title>
        <authorList>
            <person name="Buettner E."/>
        </authorList>
    </citation>
    <scope>NUCLEOTIDE SEQUENCE</scope>
    <source>
        <strain evidence="5">VT107</strain>
    </source>
</reference>
<comment type="catalytic activity">
    <reaction evidence="2">
        <text>L-threonyl-[protein] + ATP = O-phospho-L-threonyl-[protein] + ADP + H(+)</text>
        <dbReference type="Rhea" id="RHEA:46608"/>
        <dbReference type="Rhea" id="RHEA-COMP:11060"/>
        <dbReference type="Rhea" id="RHEA-COMP:11605"/>
        <dbReference type="ChEBI" id="CHEBI:15378"/>
        <dbReference type="ChEBI" id="CHEBI:30013"/>
        <dbReference type="ChEBI" id="CHEBI:30616"/>
        <dbReference type="ChEBI" id="CHEBI:61977"/>
        <dbReference type="ChEBI" id="CHEBI:456216"/>
        <dbReference type="EC" id="2.7.11.1"/>
    </reaction>
</comment>
<dbReference type="InterPro" id="IPR051678">
    <property type="entry name" value="AGP_Transferase"/>
</dbReference>
<organism evidence="5 6">
    <name type="scientific">Xylaria arbuscula</name>
    <dbReference type="NCBI Taxonomy" id="114810"/>
    <lineage>
        <taxon>Eukaryota</taxon>
        <taxon>Fungi</taxon>
        <taxon>Dikarya</taxon>
        <taxon>Ascomycota</taxon>
        <taxon>Pezizomycotina</taxon>
        <taxon>Sordariomycetes</taxon>
        <taxon>Xylariomycetidae</taxon>
        <taxon>Xylariales</taxon>
        <taxon>Xylariaceae</taxon>
        <taxon>Xylaria</taxon>
    </lineage>
</organism>
<dbReference type="InterPro" id="IPR008266">
    <property type="entry name" value="Tyr_kinase_AS"/>
</dbReference>
<evidence type="ECO:0000313" key="6">
    <source>
        <dbReference type="Proteomes" id="UP001148614"/>
    </source>
</evidence>
<dbReference type="SUPFAM" id="SSF56112">
    <property type="entry name" value="Protein kinase-like (PK-like)"/>
    <property type="match status" value="1"/>
</dbReference>
<dbReference type="GO" id="GO:0004674">
    <property type="term" value="F:protein serine/threonine kinase activity"/>
    <property type="evidence" value="ECO:0007669"/>
    <property type="project" value="UniProtKB-EC"/>
</dbReference>
<evidence type="ECO:0000259" key="4">
    <source>
        <dbReference type="Pfam" id="PF01636"/>
    </source>
</evidence>
<proteinExistence type="predicted"/>
<keyword evidence="6" id="KW-1185">Reference proteome</keyword>
<dbReference type="InterPro" id="IPR002575">
    <property type="entry name" value="Aminoglycoside_PTrfase"/>
</dbReference>
<dbReference type="InterPro" id="IPR011009">
    <property type="entry name" value="Kinase-like_dom_sf"/>
</dbReference>
<dbReference type="EMBL" id="JANPWZ010000027">
    <property type="protein sequence ID" value="KAJ3580145.1"/>
    <property type="molecule type" value="Genomic_DNA"/>
</dbReference>
<protein>
    <recommendedName>
        <fullName evidence="1">non-specific serine/threonine protein kinase</fullName>
        <ecNumber evidence="1">2.7.11.1</ecNumber>
    </recommendedName>
</protein>
<evidence type="ECO:0000313" key="5">
    <source>
        <dbReference type="EMBL" id="KAJ3580145.1"/>
    </source>
</evidence>
<dbReference type="PANTHER" id="PTHR21310:SF15">
    <property type="entry name" value="AMINOGLYCOSIDE PHOSPHOTRANSFERASE DOMAIN-CONTAINING PROTEIN"/>
    <property type="match status" value="1"/>
</dbReference>
<dbReference type="PANTHER" id="PTHR21310">
    <property type="entry name" value="AMINOGLYCOSIDE PHOSPHOTRANSFERASE-RELATED-RELATED"/>
    <property type="match status" value="1"/>
</dbReference>
<dbReference type="Gene3D" id="3.90.1200.10">
    <property type="match status" value="1"/>
</dbReference>
<evidence type="ECO:0000256" key="1">
    <source>
        <dbReference type="ARBA" id="ARBA00012513"/>
    </source>
</evidence>
<dbReference type="PROSITE" id="PS00109">
    <property type="entry name" value="PROTEIN_KINASE_TYR"/>
    <property type="match status" value="1"/>
</dbReference>
<comment type="catalytic activity">
    <reaction evidence="3">
        <text>L-seryl-[protein] + ATP = O-phospho-L-seryl-[protein] + ADP + H(+)</text>
        <dbReference type="Rhea" id="RHEA:17989"/>
        <dbReference type="Rhea" id="RHEA-COMP:9863"/>
        <dbReference type="Rhea" id="RHEA-COMP:11604"/>
        <dbReference type="ChEBI" id="CHEBI:15378"/>
        <dbReference type="ChEBI" id="CHEBI:29999"/>
        <dbReference type="ChEBI" id="CHEBI:30616"/>
        <dbReference type="ChEBI" id="CHEBI:83421"/>
        <dbReference type="ChEBI" id="CHEBI:456216"/>
        <dbReference type="EC" id="2.7.11.1"/>
    </reaction>
</comment>
<evidence type="ECO:0000256" key="2">
    <source>
        <dbReference type="ARBA" id="ARBA00047899"/>
    </source>
</evidence>
<comment type="caution">
    <text evidence="5">The sequence shown here is derived from an EMBL/GenBank/DDBJ whole genome shotgun (WGS) entry which is preliminary data.</text>
</comment>
<evidence type="ECO:0000256" key="3">
    <source>
        <dbReference type="ARBA" id="ARBA00048679"/>
    </source>
</evidence>